<name>A0A4Q9JUQ3_9BACT</name>
<dbReference type="RefSeq" id="WP_131186506.1">
    <property type="nucleotide sequence ID" value="NZ_QPGR01000004.1"/>
</dbReference>
<dbReference type="EMBL" id="QPGR01000004">
    <property type="protein sequence ID" value="TBR81474.1"/>
    <property type="molecule type" value="Genomic_DNA"/>
</dbReference>
<evidence type="ECO:0000313" key="1">
    <source>
        <dbReference type="EMBL" id="TBR81474.1"/>
    </source>
</evidence>
<organism evidence="1 2">
    <name type="scientific">Campylobacter novaezeelandiae</name>
    <dbReference type="NCBI Taxonomy" id="2267891"/>
    <lineage>
        <taxon>Bacteria</taxon>
        <taxon>Pseudomonadati</taxon>
        <taxon>Campylobacterota</taxon>
        <taxon>Epsilonproteobacteria</taxon>
        <taxon>Campylobacterales</taxon>
        <taxon>Campylobacteraceae</taxon>
        <taxon>Campylobacter</taxon>
    </lineage>
</organism>
<dbReference type="GO" id="GO:0006508">
    <property type="term" value="P:proteolysis"/>
    <property type="evidence" value="ECO:0007669"/>
    <property type="project" value="UniProtKB-KW"/>
</dbReference>
<evidence type="ECO:0000313" key="2">
    <source>
        <dbReference type="Proteomes" id="UP000292583"/>
    </source>
</evidence>
<accession>A0A4Q9JUQ3</accession>
<gene>
    <name evidence="1" type="ORF">DU473_03080</name>
</gene>
<reference evidence="1 2" key="1">
    <citation type="submission" date="2018-07" db="EMBL/GenBank/DDBJ databases">
        <title>Campylobacter zealandensis sp. nov., isolated from birds and water in New Zealand.</title>
        <authorList>
            <person name="Wilkinson D.A."/>
            <person name="Biggs P.J."/>
            <person name="French N.P."/>
            <person name="Midwinter A.C."/>
        </authorList>
    </citation>
    <scope>NUCLEOTIDE SEQUENCE [LARGE SCALE GENOMIC DNA]</scope>
    <source>
        <strain evidence="1 2">B423b</strain>
    </source>
</reference>
<protein>
    <submittedName>
        <fullName evidence="1">Clan AA aspartic protease</fullName>
    </submittedName>
</protein>
<dbReference type="AlphaFoldDB" id="A0A4Q9JUQ3"/>
<keyword evidence="1" id="KW-0378">Hydrolase</keyword>
<sequence length="315" mass="37684">MFFLKKYLPQIFIAILIKENEQIFKAKIYRNKNLISTQEKTFNDEKKLLEHIKKLSKKYLIYYIGLFLNNQEQGLIPDLNTNNLEKFNIGKMSVKYLPLNNAQIYIATEHIEYFNELFEEYSGIDFLYSPFALLYYHISKRSLSLEKTILYIHNYDNFLTLMICKGKDILFGDYKVFEKNTTQGNIEDQSDSLDDELLFSKEKEELDMQENSEFLDSENKESVLQNDIDFKELNSFSHDMEICNYIFSSIQKFYNDDKYSNNFIDELVFFSDKEFSLATFEVIENEIFLEPKFEKIDTLNWMITLMQEELNSYEI</sequence>
<dbReference type="OrthoDB" id="5361769at2"/>
<keyword evidence="2" id="KW-1185">Reference proteome</keyword>
<dbReference type="Proteomes" id="UP000292583">
    <property type="component" value="Unassembled WGS sequence"/>
</dbReference>
<keyword evidence="1" id="KW-0645">Protease</keyword>
<dbReference type="GO" id="GO:0008233">
    <property type="term" value="F:peptidase activity"/>
    <property type="evidence" value="ECO:0007669"/>
    <property type="project" value="UniProtKB-KW"/>
</dbReference>
<proteinExistence type="predicted"/>
<comment type="caution">
    <text evidence="1">The sequence shown here is derived from an EMBL/GenBank/DDBJ whole genome shotgun (WGS) entry which is preliminary data.</text>
</comment>